<protein>
    <submittedName>
        <fullName evidence="2">MarR family winged helix-turn-helix transcriptional regulator</fullName>
    </submittedName>
</protein>
<dbReference type="Pfam" id="PF12802">
    <property type="entry name" value="MarR_2"/>
    <property type="match status" value="1"/>
</dbReference>
<dbReference type="PRINTS" id="PR00598">
    <property type="entry name" value="HTHMARR"/>
</dbReference>
<dbReference type="InterPro" id="IPR036388">
    <property type="entry name" value="WH-like_DNA-bd_sf"/>
</dbReference>
<dbReference type="RefSeq" id="WP_378297636.1">
    <property type="nucleotide sequence ID" value="NZ_JBHTJA010000012.1"/>
</dbReference>
<evidence type="ECO:0000313" key="2">
    <source>
        <dbReference type="EMBL" id="MFD0900638.1"/>
    </source>
</evidence>
<dbReference type="PANTHER" id="PTHR33164:SF104">
    <property type="entry name" value="TRANSCRIPTIONAL REGULATORY PROTEIN"/>
    <property type="match status" value="1"/>
</dbReference>
<sequence length="180" mass="20510">MASQRPSSDLIDLVIEQWGREMPGMDVDSIRVLGRLHRCDVRYQTLVAETLAKFDLTTPAFDVLASLRRSGPGYRRTAGELAQIGLITTGGLTQRIDRLEKAGLVRRAKDEHDRRVVYIELTEAGRDLIDRVVEEHFRTQDRMLGALRQSERRELARLLSRLEVSLDVFDHLREDDAATA</sequence>
<dbReference type="SMART" id="SM00347">
    <property type="entry name" value="HTH_MARR"/>
    <property type="match status" value="1"/>
</dbReference>
<dbReference type="Proteomes" id="UP001596972">
    <property type="component" value="Unassembled WGS sequence"/>
</dbReference>
<dbReference type="Gene3D" id="1.10.10.10">
    <property type="entry name" value="Winged helix-like DNA-binding domain superfamily/Winged helix DNA-binding domain"/>
    <property type="match status" value="1"/>
</dbReference>
<dbReference type="EMBL" id="JBHTJA010000012">
    <property type="protein sequence ID" value="MFD0900638.1"/>
    <property type="molecule type" value="Genomic_DNA"/>
</dbReference>
<reference evidence="3" key="1">
    <citation type="journal article" date="2019" name="Int. J. Syst. Evol. Microbiol.">
        <title>The Global Catalogue of Microorganisms (GCM) 10K type strain sequencing project: providing services to taxonomists for standard genome sequencing and annotation.</title>
        <authorList>
            <consortium name="The Broad Institute Genomics Platform"/>
            <consortium name="The Broad Institute Genome Sequencing Center for Infectious Disease"/>
            <person name="Wu L."/>
            <person name="Ma J."/>
        </authorList>
    </citation>
    <scope>NUCLEOTIDE SEQUENCE [LARGE SCALE GENOMIC DNA]</scope>
    <source>
        <strain evidence="3">JCM 31202</strain>
    </source>
</reference>
<dbReference type="PROSITE" id="PS50995">
    <property type="entry name" value="HTH_MARR_2"/>
    <property type="match status" value="1"/>
</dbReference>
<name>A0ABW3EJV9_9ACTN</name>
<comment type="caution">
    <text evidence="2">The sequence shown here is derived from an EMBL/GenBank/DDBJ whole genome shotgun (WGS) entry which is preliminary data.</text>
</comment>
<feature type="domain" description="HTH marR-type" evidence="1">
    <location>
        <begin position="29"/>
        <end position="164"/>
    </location>
</feature>
<evidence type="ECO:0000259" key="1">
    <source>
        <dbReference type="PROSITE" id="PS50995"/>
    </source>
</evidence>
<proteinExistence type="predicted"/>
<dbReference type="SUPFAM" id="SSF46785">
    <property type="entry name" value="Winged helix' DNA-binding domain"/>
    <property type="match status" value="1"/>
</dbReference>
<dbReference type="InterPro" id="IPR039422">
    <property type="entry name" value="MarR/SlyA-like"/>
</dbReference>
<dbReference type="InterPro" id="IPR036390">
    <property type="entry name" value="WH_DNA-bd_sf"/>
</dbReference>
<organism evidence="2 3">
    <name type="scientific">Actinomadura sediminis</name>
    <dbReference type="NCBI Taxonomy" id="1038904"/>
    <lineage>
        <taxon>Bacteria</taxon>
        <taxon>Bacillati</taxon>
        <taxon>Actinomycetota</taxon>
        <taxon>Actinomycetes</taxon>
        <taxon>Streptosporangiales</taxon>
        <taxon>Thermomonosporaceae</taxon>
        <taxon>Actinomadura</taxon>
    </lineage>
</organism>
<accession>A0ABW3EJV9</accession>
<dbReference type="PANTHER" id="PTHR33164">
    <property type="entry name" value="TRANSCRIPTIONAL REGULATOR, MARR FAMILY"/>
    <property type="match status" value="1"/>
</dbReference>
<evidence type="ECO:0000313" key="3">
    <source>
        <dbReference type="Proteomes" id="UP001596972"/>
    </source>
</evidence>
<gene>
    <name evidence="2" type="ORF">ACFQ11_09575</name>
</gene>
<keyword evidence="3" id="KW-1185">Reference proteome</keyword>
<dbReference type="InterPro" id="IPR000835">
    <property type="entry name" value="HTH_MarR-typ"/>
</dbReference>